<keyword evidence="3" id="KW-0862">Zinc</keyword>
<dbReference type="AlphaFoldDB" id="A0AAD3H783"/>
<dbReference type="Proteomes" id="UP001054902">
    <property type="component" value="Unassembled WGS sequence"/>
</dbReference>
<keyword evidence="7" id="KW-1185">Reference proteome</keyword>
<dbReference type="GO" id="GO:0008270">
    <property type="term" value="F:zinc ion binding"/>
    <property type="evidence" value="ECO:0007669"/>
    <property type="project" value="UniProtKB-KW"/>
</dbReference>
<keyword evidence="1" id="KW-0479">Metal-binding</keyword>
<dbReference type="PROSITE" id="PS50865">
    <property type="entry name" value="ZF_MYND_2"/>
    <property type="match status" value="1"/>
</dbReference>
<accession>A0AAD3H783</accession>
<evidence type="ECO:0000313" key="6">
    <source>
        <dbReference type="EMBL" id="GFH53177.1"/>
    </source>
</evidence>
<evidence type="ECO:0000256" key="4">
    <source>
        <dbReference type="PROSITE-ProRule" id="PRU00134"/>
    </source>
</evidence>
<dbReference type="SUPFAM" id="SSF144232">
    <property type="entry name" value="HIT/MYND zinc finger-like"/>
    <property type="match status" value="1"/>
</dbReference>
<evidence type="ECO:0000256" key="3">
    <source>
        <dbReference type="ARBA" id="ARBA00022833"/>
    </source>
</evidence>
<dbReference type="Gene3D" id="6.10.140.2220">
    <property type="match status" value="1"/>
</dbReference>
<gene>
    <name evidence="6" type="ORF">CTEN210_09653</name>
</gene>
<protein>
    <recommendedName>
        <fullName evidence="5">MYND-type domain-containing protein</fullName>
    </recommendedName>
</protein>
<evidence type="ECO:0000256" key="1">
    <source>
        <dbReference type="ARBA" id="ARBA00022723"/>
    </source>
</evidence>
<organism evidence="6 7">
    <name type="scientific">Chaetoceros tenuissimus</name>
    <dbReference type="NCBI Taxonomy" id="426638"/>
    <lineage>
        <taxon>Eukaryota</taxon>
        <taxon>Sar</taxon>
        <taxon>Stramenopiles</taxon>
        <taxon>Ochrophyta</taxon>
        <taxon>Bacillariophyta</taxon>
        <taxon>Coscinodiscophyceae</taxon>
        <taxon>Chaetocerotophycidae</taxon>
        <taxon>Chaetocerotales</taxon>
        <taxon>Chaetocerotaceae</taxon>
        <taxon>Chaetoceros</taxon>
    </lineage>
</organism>
<reference evidence="6 7" key="1">
    <citation type="journal article" date="2021" name="Sci. Rep.">
        <title>The genome of the diatom Chaetoceros tenuissimus carries an ancient integrated fragment of an extant virus.</title>
        <authorList>
            <person name="Hongo Y."/>
            <person name="Kimura K."/>
            <person name="Takaki Y."/>
            <person name="Yoshida Y."/>
            <person name="Baba S."/>
            <person name="Kobayashi G."/>
            <person name="Nagasaki K."/>
            <person name="Hano T."/>
            <person name="Tomaru Y."/>
        </authorList>
    </citation>
    <scope>NUCLEOTIDE SEQUENCE [LARGE SCALE GENOMIC DNA]</scope>
    <source>
        <strain evidence="6 7">NIES-3715</strain>
    </source>
</reference>
<dbReference type="EMBL" id="BLLK01000046">
    <property type="protein sequence ID" value="GFH53177.1"/>
    <property type="molecule type" value="Genomic_DNA"/>
</dbReference>
<comment type="caution">
    <text evidence="6">The sequence shown here is derived from an EMBL/GenBank/DDBJ whole genome shotgun (WGS) entry which is preliminary data.</text>
</comment>
<sequence>MKNQSVLQLTTVPGRPPVNVATQKGANAYLRQLRKDGQPPFSTTLLVTINQYIHKPEESIKERWRSKTNRDNIDSNILYGLYLSMRNICTNASIDLLCEVVTDTELRIIFNHLVSLLKCAISRENKGVIIDEACLNEVMILIFNLIKDQNITDSTIQSYLKSLASVAKEATDVPSHDSGVGYFLCFSMIECFKNQKNFDKALMMMHKTGILEQVLRHIHLPWTPIANNNKILAELKNRIRFFFITIASCTISLSSIFKAGSPSRDALVDILEGRIKPCAENEHVIEILEALKKFLDMGLTSGNPDDKYISRSSFCCTKCKEVDHSRKLLFCGNCKHFGYCSRECQVADWKDHKQTCKSISSTLTKNSRRCEAIVTKFVTEHRNSIYEAMRKCYDGGDLVLDLNFSNQSSPALPPAFRNPPEFEVFPADIFWNRDKDKAPAGHWFFEDLGGGRTHFTDEDIKKMRGLDSKSDVSTRTSHLDLYVFMKLSDVPYAHPVSVSKVAMKPDFNEIEERRKSESYLQGRLNYIQRYSDQIAASLSENPDVKDISAPEKEEWVKKRREEFGKLYDTIQDMLHEKIIDN</sequence>
<evidence type="ECO:0000259" key="5">
    <source>
        <dbReference type="PROSITE" id="PS50865"/>
    </source>
</evidence>
<evidence type="ECO:0000313" key="7">
    <source>
        <dbReference type="Proteomes" id="UP001054902"/>
    </source>
</evidence>
<evidence type="ECO:0000256" key="2">
    <source>
        <dbReference type="ARBA" id="ARBA00022771"/>
    </source>
</evidence>
<keyword evidence="2 4" id="KW-0863">Zinc-finger</keyword>
<dbReference type="Pfam" id="PF01753">
    <property type="entry name" value="zf-MYND"/>
    <property type="match status" value="1"/>
</dbReference>
<feature type="domain" description="MYND-type" evidence="5">
    <location>
        <begin position="316"/>
        <end position="356"/>
    </location>
</feature>
<dbReference type="InterPro" id="IPR002893">
    <property type="entry name" value="Znf_MYND"/>
</dbReference>
<name>A0AAD3H783_9STRA</name>
<proteinExistence type="predicted"/>